<dbReference type="PANTHER" id="PTHR46811">
    <property type="entry name" value="COILED-COIL-HELIX-COILED-COIL-HELIX DOMAIN-CONTAINING PROTEIN 7"/>
    <property type="match status" value="1"/>
</dbReference>
<dbReference type="SUPFAM" id="SSF47072">
    <property type="entry name" value="Cysteine alpha-hairpin motif"/>
    <property type="match status" value="1"/>
</dbReference>
<comment type="subcellular location">
    <subcellularLocation>
        <location evidence="1">Mitochondrion intermembrane space</location>
    </subcellularLocation>
</comment>
<evidence type="ECO:0000256" key="4">
    <source>
        <dbReference type="ARBA" id="ARBA00038205"/>
    </source>
</evidence>
<reference evidence="6" key="1">
    <citation type="submission" date="2025-08" db="UniProtKB">
        <authorList>
            <consortium name="RefSeq"/>
        </authorList>
    </citation>
    <scope>IDENTIFICATION</scope>
    <source>
        <tissue evidence="6">Whole insect</tissue>
    </source>
</reference>
<dbReference type="GO" id="GO:0033108">
    <property type="term" value="P:mitochondrial respiratory chain complex assembly"/>
    <property type="evidence" value="ECO:0007669"/>
    <property type="project" value="TreeGrafter"/>
</dbReference>
<accession>A0A6P7G2T8</accession>
<sequence>MKKQKNTEAEERNPCLKEQDLTFKCFHDNSFDKEACETAIDNYKLCKSFWYAVQKDRRKQGIRPIMPPLSERDSIKRDFFAKFQQQQ</sequence>
<dbReference type="AlphaFoldDB" id="A0A6P7G2T8"/>
<comment type="similarity">
    <text evidence="4">Belongs to the CHCHD7 family.</text>
</comment>
<dbReference type="InterPro" id="IPR051040">
    <property type="entry name" value="COX23"/>
</dbReference>
<gene>
    <name evidence="6" type="primary">LOC114337034</name>
</gene>
<dbReference type="GO" id="GO:0005758">
    <property type="term" value="C:mitochondrial intermembrane space"/>
    <property type="evidence" value="ECO:0007669"/>
    <property type="project" value="UniProtKB-SubCell"/>
</dbReference>
<evidence type="ECO:0000256" key="1">
    <source>
        <dbReference type="ARBA" id="ARBA00004569"/>
    </source>
</evidence>
<dbReference type="InParanoid" id="A0A6P7G2T8"/>
<dbReference type="OrthoDB" id="9971592at2759"/>
<dbReference type="InterPro" id="IPR048280">
    <property type="entry name" value="COX6B-like"/>
</dbReference>
<keyword evidence="2" id="KW-0496">Mitochondrion</keyword>
<name>A0A6P7G2T8_DIAVI</name>
<dbReference type="RefSeq" id="XP_028143221.1">
    <property type="nucleotide sequence ID" value="XM_028287420.1"/>
</dbReference>
<dbReference type="Pfam" id="PF02297">
    <property type="entry name" value="COX6B"/>
    <property type="match status" value="1"/>
</dbReference>
<evidence type="ECO:0000256" key="3">
    <source>
        <dbReference type="ARBA" id="ARBA00023157"/>
    </source>
</evidence>
<organism evidence="6">
    <name type="scientific">Diabrotica virgifera virgifera</name>
    <name type="common">western corn rootworm</name>
    <dbReference type="NCBI Taxonomy" id="50390"/>
    <lineage>
        <taxon>Eukaryota</taxon>
        <taxon>Metazoa</taxon>
        <taxon>Ecdysozoa</taxon>
        <taxon>Arthropoda</taxon>
        <taxon>Hexapoda</taxon>
        <taxon>Insecta</taxon>
        <taxon>Pterygota</taxon>
        <taxon>Neoptera</taxon>
        <taxon>Endopterygota</taxon>
        <taxon>Coleoptera</taxon>
        <taxon>Polyphaga</taxon>
        <taxon>Cucujiformia</taxon>
        <taxon>Chrysomeloidea</taxon>
        <taxon>Chrysomelidae</taxon>
        <taxon>Galerucinae</taxon>
        <taxon>Diabroticina</taxon>
        <taxon>Diabroticites</taxon>
        <taxon>Diabrotica</taxon>
    </lineage>
</organism>
<dbReference type="PANTHER" id="PTHR46811:SF1">
    <property type="entry name" value="COILED-COIL-HELIX-COILED-COIL-HELIX DOMAIN-CONTAINING PROTEIN 7"/>
    <property type="match status" value="1"/>
</dbReference>
<dbReference type="PROSITE" id="PS51808">
    <property type="entry name" value="CHCH"/>
    <property type="match status" value="1"/>
</dbReference>
<keyword evidence="3" id="KW-1015">Disulfide bond</keyword>
<evidence type="ECO:0000256" key="5">
    <source>
        <dbReference type="ARBA" id="ARBA00039509"/>
    </source>
</evidence>
<dbReference type="InterPro" id="IPR009069">
    <property type="entry name" value="Cys_alpha_HP_mot_SF"/>
</dbReference>
<evidence type="ECO:0000256" key="2">
    <source>
        <dbReference type="ARBA" id="ARBA00023128"/>
    </source>
</evidence>
<evidence type="ECO:0000313" key="6">
    <source>
        <dbReference type="RefSeq" id="XP_028143221.1"/>
    </source>
</evidence>
<proteinExistence type="inferred from homology"/>
<protein>
    <recommendedName>
        <fullName evidence="5">Coiled-coil-helix-coiled-coil-helix domain-containing protein 7</fullName>
    </recommendedName>
</protein>
<dbReference type="FunCoup" id="A0A6P7G2T8">
    <property type="interactions" value="515"/>
</dbReference>